<feature type="domain" description="EGF-like" evidence="14">
    <location>
        <begin position="532"/>
        <end position="569"/>
    </location>
</feature>
<feature type="disulfide bond" evidence="11">
    <location>
        <begin position="874"/>
        <end position="883"/>
    </location>
</feature>
<evidence type="ECO:0000256" key="4">
    <source>
        <dbReference type="ARBA" id="ARBA00022525"/>
    </source>
</evidence>
<keyword evidence="6 13" id="KW-0732">Signal</keyword>
<evidence type="ECO:0000259" key="14">
    <source>
        <dbReference type="PROSITE" id="PS50026"/>
    </source>
</evidence>
<dbReference type="Pfam" id="PF00008">
    <property type="entry name" value="EGF"/>
    <property type="match status" value="6"/>
</dbReference>
<sequence length="1351" mass="149449">MVNLRTLSNILIVLYIVGIFSPTNANSHTRLQKHRNTEAGRRDTVLKKGGTQAGHDRRFELRKNKLKQLMNATKDSEDLSDGVEDQDLQPDGNAEFNPMEGNNVAEPIGYDATGLNYRSIPTEDSEQRLIANNEIFNDENTFINNGNALPPLEDDTENENAQTPSESESTETVSEDPVSNALTGSEGQAANALIQSVDQGVNALQTPSVENGNVQQTEEENAGMEKTETGDENAGSKSIVSFGDVFNWLKGLFSKKLKKKKKKVRLQVLADDGEGGEEVEDDEKSKEEREKEENLKAKLLKVFQEEKLKEKLKIGNQKLFNDDAKKKLAAALDEKAKSDKERAEKEKQKLVAKLQNTNQQDDKQQQAPKLPDKPLQDDSVDKDDAENIQALQIQQNLLAEKGKLQEQENLRKLHAMAIAASKARQKLINQLMQNATRLSEKSRQNIELWLKNITGMDIGATTNLNSKLTDMDLMTLNRDYFIHHPPNHVIYFNQHQPMTNPTTYHVTKYSGGHLVHHYEHFYNQNPSHVSVNHYVSRTKPCLNGGLIVPLGNGEVGCVCKNGFYGPYCEDFDYCSLKPCKNRGKCYPIDVAPRIQCTCLKQFYGKLCEKVNPCFEHVCKNGGTCTHNGEGKTECVCKPGYNGDRCQYIDSCLPSPCKNGGVCHQTVVDRLLNSGNFTCECPIQFKGPLCQYPAICNRRPCHNGGICRETDDDEDFQCMCPRGFIGKTCEERPCSPNPCMNGATCSEEGSNATCICTKWTKGQTCEIVSPCALKPCGPNGYCIDSESGFKVRLKPMQYFCICKPPFMGPGCHDNICNHCSLNAHCNKEKQCVCDEGYVGDGMWCAENATDPCLPNPCKNDGGCVVIGDGKFECRCKPPFKGPLCEAMDACNPDPCKNGRCEAFKDGTFKCHCLKGYFGDTCNVSDPCIPNPCQHGGVCTKEGDEAKCKCKGRWDGPVCKDCGCPKSTNPQTKPDSYCMEDGNCQCYDLGVKKFNFVTRVQACVSFDTEVKSLKTLCEPNPCKNGGTCLLFDDGGSFECKCTKYSYGTRCENMFMCQPKNPCKNGGKCEEKGDGKFECKCPPNTTPPVCDAVPFSTTLAPNTHCTPNPCQNEGICKTLYNGYDCICTPRFTGSNCQVDRCQDCDTEHAHCVLGHCRCKPGYIGNGYECMKDDTPLPPCGRCPMHAYCLPTTGHCSCRTGYVFEEDQCIARKELIAIPPPAEHVNLTSPVIHQANNNKTLANNSTLLPTQSTPVQNDTNSISRDRLQPTNDVVLQVTKTIETLKHTLKEKTLEKSIEEPKHKGFLPFPMPDPLPVHISSVKDTDDLMAGPPAVEDNDASGSNVIDDSIPVDDQW</sequence>
<feature type="chain" id="PRO_5029534423" description="EGF-like domain-containing protein" evidence="13">
    <location>
        <begin position="26"/>
        <end position="1351"/>
    </location>
</feature>
<dbReference type="SMART" id="SM00181">
    <property type="entry name" value="EGF"/>
    <property type="match status" value="16"/>
</dbReference>
<keyword evidence="8" id="KW-0106">Calcium</keyword>
<feature type="disulfide bond" evidence="11">
    <location>
        <begin position="801"/>
        <end position="810"/>
    </location>
</feature>
<evidence type="ECO:0000256" key="8">
    <source>
        <dbReference type="ARBA" id="ARBA00022837"/>
    </source>
</evidence>
<dbReference type="FunFam" id="2.10.25.10:FF:000425">
    <property type="entry name" value="Eyes shut homolog"/>
    <property type="match status" value="1"/>
</dbReference>
<dbReference type="InterPro" id="IPR013032">
    <property type="entry name" value="EGF-like_CS"/>
</dbReference>
<dbReference type="FunFam" id="2.10.25.10:FF:000095">
    <property type="entry name" value="Notch, isoform B"/>
    <property type="match status" value="1"/>
</dbReference>
<dbReference type="Gene3D" id="2.10.25.10">
    <property type="entry name" value="Laminin"/>
    <property type="match status" value="12"/>
</dbReference>
<feature type="region of interest" description="Disordered" evidence="12">
    <location>
        <begin position="140"/>
        <end position="183"/>
    </location>
</feature>
<evidence type="ECO:0000313" key="16">
    <source>
        <dbReference type="Proteomes" id="UP000594262"/>
    </source>
</evidence>
<feature type="compositionally biased region" description="Polar residues" evidence="12">
    <location>
        <begin position="207"/>
        <end position="216"/>
    </location>
</feature>
<evidence type="ECO:0000256" key="3">
    <source>
        <dbReference type="ARBA" id="ARBA00022490"/>
    </source>
</evidence>
<dbReference type="PROSITE" id="PS00022">
    <property type="entry name" value="EGF_1"/>
    <property type="match status" value="12"/>
</dbReference>
<feature type="disulfide bond" evidence="11">
    <location>
        <begin position="755"/>
        <end position="764"/>
    </location>
</feature>
<feature type="disulfide bond" evidence="11">
    <location>
        <begin position="719"/>
        <end position="728"/>
    </location>
</feature>
<evidence type="ECO:0000256" key="2">
    <source>
        <dbReference type="ARBA" id="ARBA00004613"/>
    </source>
</evidence>
<dbReference type="RefSeq" id="XP_066920406.1">
    <property type="nucleotide sequence ID" value="XM_067064305.1"/>
</dbReference>
<name>A0A7M5WJ33_9CNID</name>
<feature type="disulfide bond" evidence="11">
    <location>
        <begin position="680"/>
        <end position="689"/>
    </location>
</feature>
<feature type="disulfide bond" evidence="11">
    <location>
        <begin position="598"/>
        <end position="607"/>
    </location>
</feature>
<feature type="region of interest" description="Disordered" evidence="12">
    <location>
        <begin position="1240"/>
        <end position="1260"/>
    </location>
</feature>
<feature type="domain" description="EGF-like" evidence="14">
    <location>
        <begin position="885"/>
        <end position="921"/>
    </location>
</feature>
<dbReference type="Proteomes" id="UP000594262">
    <property type="component" value="Unplaced"/>
</dbReference>
<evidence type="ECO:0000313" key="15">
    <source>
        <dbReference type="EnsemblMetazoa" id="CLYHEMP003351.1"/>
    </source>
</evidence>
<keyword evidence="5 11" id="KW-0245">EGF-like domain</keyword>
<feature type="domain" description="EGF-like" evidence="14">
    <location>
        <begin position="609"/>
        <end position="646"/>
    </location>
</feature>
<feature type="disulfide bond" evidence="11">
    <location>
        <begin position="700"/>
        <end position="717"/>
    </location>
</feature>
<evidence type="ECO:0000256" key="1">
    <source>
        <dbReference type="ARBA" id="ARBA00004496"/>
    </source>
</evidence>
<dbReference type="InterPro" id="IPR001881">
    <property type="entry name" value="EGF-like_Ca-bd_dom"/>
</dbReference>
<feature type="compositionally biased region" description="Basic and acidic residues" evidence="12">
    <location>
        <begin position="35"/>
        <end position="46"/>
    </location>
</feature>
<dbReference type="PROSITE" id="PS01186">
    <property type="entry name" value="EGF_2"/>
    <property type="match status" value="6"/>
</dbReference>
<dbReference type="InterPro" id="IPR051022">
    <property type="entry name" value="Notch_Cell-Fate_Det"/>
</dbReference>
<dbReference type="SUPFAM" id="SSF57196">
    <property type="entry name" value="EGF/Laminin"/>
    <property type="match status" value="9"/>
</dbReference>
<evidence type="ECO:0000256" key="7">
    <source>
        <dbReference type="ARBA" id="ARBA00022737"/>
    </source>
</evidence>
<feature type="disulfide bond" evidence="11">
    <location>
        <begin position="1078"/>
        <end position="1087"/>
    </location>
</feature>
<feature type="domain" description="EGF-like" evidence="14">
    <location>
        <begin position="647"/>
        <end position="690"/>
    </location>
</feature>
<comment type="subcellular location">
    <subcellularLocation>
        <location evidence="1">Cytoplasm</location>
    </subcellularLocation>
    <subcellularLocation>
        <location evidence="2">Secreted</location>
    </subcellularLocation>
</comment>
<dbReference type="GO" id="GO:0005509">
    <property type="term" value="F:calcium ion binding"/>
    <property type="evidence" value="ECO:0007669"/>
    <property type="project" value="InterPro"/>
</dbReference>
<dbReference type="GeneID" id="136807705"/>
<feature type="domain" description="EGF-like" evidence="14">
    <location>
        <begin position="730"/>
        <end position="765"/>
    </location>
</feature>
<feature type="disulfide bond" evidence="11">
    <location>
        <begin position="911"/>
        <end position="920"/>
    </location>
</feature>
<feature type="domain" description="EGF-like" evidence="14">
    <location>
        <begin position="922"/>
        <end position="958"/>
    </location>
</feature>
<feature type="compositionally biased region" description="Low complexity" evidence="12">
    <location>
        <begin position="163"/>
        <end position="179"/>
    </location>
</feature>
<feature type="disulfide bond" evidence="11">
    <location>
        <begin position="579"/>
        <end position="596"/>
    </location>
</feature>
<feature type="domain" description="EGF-like" evidence="14">
    <location>
        <begin position="1050"/>
        <end position="1088"/>
    </location>
</feature>
<keyword evidence="3" id="KW-0963">Cytoplasm</keyword>
<feature type="disulfide bond" evidence="11">
    <location>
        <begin position="1039"/>
        <end position="1048"/>
    </location>
</feature>
<feature type="region of interest" description="Disordered" evidence="12">
    <location>
        <begin position="28"/>
        <end position="55"/>
    </location>
</feature>
<feature type="region of interest" description="Disordered" evidence="12">
    <location>
        <begin position="272"/>
        <end position="293"/>
    </location>
</feature>
<feature type="compositionally biased region" description="Acidic residues" evidence="12">
    <location>
        <begin position="272"/>
        <end position="282"/>
    </location>
</feature>
<evidence type="ECO:0000256" key="5">
    <source>
        <dbReference type="ARBA" id="ARBA00022536"/>
    </source>
</evidence>
<dbReference type="PROSITE" id="PS50026">
    <property type="entry name" value="EGF_3"/>
    <property type="match status" value="13"/>
</dbReference>
<keyword evidence="7" id="KW-0677">Repeat</keyword>
<evidence type="ECO:0000256" key="6">
    <source>
        <dbReference type="ARBA" id="ARBA00022729"/>
    </source>
</evidence>
<feature type="compositionally biased region" description="Basic and acidic residues" evidence="12">
    <location>
        <begin position="360"/>
        <end position="376"/>
    </location>
</feature>
<dbReference type="OrthoDB" id="283575at2759"/>
<feature type="disulfide bond" evidence="11">
    <location>
        <begin position="636"/>
        <end position="645"/>
    </location>
</feature>
<feature type="region of interest" description="Disordered" evidence="12">
    <location>
        <begin position="354"/>
        <end position="381"/>
    </location>
</feature>
<dbReference type="GO" id="GO:0005737">
    <property type="term" value="C:cytoplasm"/>
    <property type="evidence" value="ECO:0007669"/>
    <property type="project" value="UniProtKB-SubCell"/>
</dbReference>
<feature type="compositionally biased region" description="Basic and acidic residues" evidence="12">
    <location>
        <begin position="283"/>
        <end position="293"/>
    </location>
</feature>
<keyword evidence="16" id="KW-1185">Reference proteome</keyword>
<dbReference type="EnsemblMetazoa" id="CLYHEMT003351.1">
    <property type="protein sequence ID" value="CLYHEMP003351.1"/>
    <property type="gene ID" value="CLYHEMG003351"/>
</dbReference>
<keyword evidence="4" id="KW-0964">Secreted</keyword>
<evidence type="ECO:0000256" key="12">
    <source>
        <dbReference type="SAM" id="MobiDB-lite"/>
    </source>
</evidence>
<evidence type="ECO:0000256" key="10">
    <source>
        <dbReference type="ARBA" id="ARBA00023180"/>
    </source>
</evidence>
<evidence type="ECO:0000256" key="9">
    <source>
        <dbReference type="ARBA" id="ARBA00023157"/>
    </source>
</evidence>
<dbReference type="GO" id="GO:0005576">
    <property type="term" value="C:extracellular region"/>
    <property type="evidence" value="ECO:0007669"/>
    <property type="project" value="UniProtKB-SubCell"/>
</dbReference>
<dbReference type="InterPro" id="IPR000742">
    <property type="entry name" value="EGF"/>
</dbReference>
<dbReference type="CDD" id="cd00054">
    <property type="entry name" value="EGF_CA"/>
    <property type="match status" value="5"/>
</dbReference>
<feature type="domain" description="EGF-like" evidence="14">
    <location>
        <begin position="570"/>
        <end position="608"/>
    </location>
</feature>
<dbReference type="PANTHER" id="PTHR24049">
    <property type="entry name" value="CRUMBS FAMILY MEMBER"/>
    <property type="match status" value="1"/>
</dbReference>
<feature type="region of interest" description="Disordered" evidence="12">
    <location>
        <begin position="207"/>
        <end position="237"/>
    </location>
</feature>
<keyword evidence="9 11" id="KW-1015">Disulfide bond</keyword>
<feature type="disulfide bond" evidence="11">
    <location>
        <begin position="948"/>
        <end position="957"/>
    </location>
</feature>
<feature type="domain" description="EGF-like" evidence="14">
    <location>
        <begin position="1011"/>
        <end position="1049"/>
    </location>
</feature>
<feature type="domain" description="EGF-like" evidence="14">
    <location>
        <begin position="766"/>
        <end position="811"/>
    </location>
</feature>
<evidence type="ECO:0000256" key="11">
    <source>
        <dbReference type="PROSITE-ProRule" id="PRU00076"/>
    </source>
</evidence>
<feature type="domain" description="EGF-like" evidence="14">
    <location>
        <begin position="1098"/>
        <end position="1134"/>
    </location>
</feature>
<evidence type="ECO:0000256" key="13">
    <source>
        <dbReference type="SAM" id="SignalP"/>
    </source>
</evidence>
<feature type="disulfide bond" evidence="11">
    <location>
        <begin position="559"/>
        <end position="568"/>
    </location>
</feature>
<feature type="disulfide bond" evidence="11">
    <location>
        <begin position="1124"/>
        <end position="1133"/>
    </location>
</feature>
<proteinExistence type="predicted"/>
<dbReference type="Pfam" id="PF12661">
    <property type="entry name" value="hEGF"/>
    <property type="match status" value="1"/>
</dbReference>
<reference evidence="15" key="1">
    <citation type="submission" date="2021-01" db="UniProtKB">
        <authorList>
            <consortium name="EnsemblMetazoa"/>
        </authorList>
    </citation>
    <scope>IDENTIFICATION</scope>
</reference>
<keyword evidence="10" id="KW-0325">Glycoprotein</keyword>
<feature type="domain" description="EGF-like" evidence="14">
    <location>
        <begin position="691"/>
        <end position="729"/>
    </location>
</feature>
<comment type="caution">
    <text evidence="11">Lacks conserved residue(s) required for the propagation of feature annotation.</text>
</comment>
<feature type="domain" description="EGF-like" evidence="14">
    <location>
        <begin position="847"/>
        <end position="884"/>
    </location>
</feature>
<feature type="disulfide bond" evidence="11">
    <location>
        <begin position="1020"/>
        <end position="1037"/>
    </location>
</feature>
<accession>A0A7M5WJ33</accession>
<dbReference type="SMART" id="SM00179">
    <property type="entry name" value="EGF_CA"/>
    <property type="match status" value="9"/>
</dbReference>
<organism evidence="15 16">
    <name type="scientific">Clytia hemisphaerica</name>
    <dbReference type="NCBI Taxonomy" id="252671"/>
    <lineage>
        <taxon>Eukaryota</taxon>
        <taxon>Metazoa</taxon>
        <taxon>Cnidaria</taxon>
        <taxon>Hydrozoa</taxon>
        <taxon>Hydroidolina</taxon>
        <taxon>Leptothecata</taxon>
        <taxon>Obeliida</taxon>
        <taxon>Clytiidae</taxon>
        <taxon>Clytia</taxon>
    </lineage>
</organism>
<protein>
    <recommendedName>
        <fullName evidence="14">EGF-like domain-containing protein</fullName>
    </recommendedName>
</protein>
<feature type="disulfide bond" evidence="11">
    <location>
        <begin position="889"/>
        <end position="899"/>
    </location>
</feature>
<feature type="region of interest" description="Disordered" evidence="12">
    <location>
        <begin position="1298"/>
        <end position="1351"/>
    </location>
</feature>
<feature type="signal peptide" evidence="13">
    <location>
        <begin position="1"/>
        <end position="25"/>
    </location>
</feature>